<keyword evidence="2" id="KW-0472">Membrane</keyword>
<keyword evidence="3" id="KW-0732">Signal</keyword>
<feature type="compositionally biased region" description="Basic residues" evidence="1">
    <location>
        <begin position="110"/>
        <end position="120"/>
    </location>
</feature>
<accession>A0AAN6NKR9</accession>
<dbReference type="EMBL" id="MU859476">
    <property type="protein sequence ID" value="KAK3946904.1"/>
    <property type="molecule type" value="Genomic_DNA"/>
</dbReference>
<proteinExistence type="predicted"/>
<reference evidence="4" key="1">
    <citation type="journal article" date="2023" name="Mol. Phylogenet. Evol.">
        <title>Genome-scale phylogeny and comparative genomics of the fungal order Sordariales.</title>
        <authorList>
            <person name="Hensen N."/>
            <person name="Bonometti L."/>
            <person name="Westerberg I."/>
            <person name="Brannstrom I.O."/>
            <person name="Guillou S."/>
            <person name="Cros-Aarteil S."/>
            <person name="Calhoun S."/>
            <person name="Haridas S."/>
            <person name="Kuo A."/>
            <person name="Mondo S."/>
            <person name="Pangilinan J."/>
            <person name="Riley R."/>
            <person name="LaButti K."/>
            <person name="Andreopoulos B."/>
            <person name="Lipzen A."/>
            <person name="Chen C."/>
            <person name="Yan M."/>
            <person name="Daum C."/>
            <person name="Ng V."/>
            <person name="Clum A."/>
            <person name="Steindorff A."/>
            <person name="Ohm R.A."/>
            <person name="Martin F."/>
            <person name="Silar P."/>
            <person name="Natvig D.O."/>
            <person name="Lalanne C."/>
            <person name="Gautier V."/>
            <person name="Ament-Velasquez S.L."/>
            <person name="Kruys A."/>
            <person name="Hutchinson M.I."/>
            <person name="Powell A.J."/>
            <person name="Barry K."/>
            <person name="Miller A.N."/>
            <person name="Grigoriev I.V."/>
            <person name="Debuchy R."/>
            <person name="Gladieux P."/>
            <person name="Hiltunen Thoren M."/>
            <person name="Johannesson H."/>
        </authorList>
    </citation>
    <scope>NUCLEOTIDE SEQUENCE</scope>
    <source>
        <strain evidence="4">CBS 626.80</strain>
    </source>
</reference>
<organism evidence="4 5">
    <name type="scientific">Pseudoneurospora amorphoporcata</name>
    <dbReference type="NCBI Taxonomy" id="241081"/>
    <lineage>
        <taxon>Eukaryota</taxon>
        <taxon>Fungi</taxon>
        <taxon>Dikarya</taxon>
        <taxon>Ascomycota</taxon>
        <taxon>Pezizomycotina</taxon>
        <taxon>Sordariomycetes</taxon>
        <taxon>Sordariomycetidae</taxon>
        <taxon>Sordariales</taxon>
        <taxon>Sordariaceae</taxon>
        <taxon>Pseudoneurospora</taxon>
    </lineage>
</organism>
<name>A0AAN6NKR9_9PEZI</name>
<dbReference type="AlphaFoldDB" id="A0AAN6NKR9"/>
<evidence type="ECO:0000256" key="2">
    <source>
        <dbReference type="SAM" id="Phobius"/>
    </source>
</evidence>
<keyword evidence="5" id="KW-1185">Reference proteome</keyword>
<feature type="signal peptide" evidence="3">
    <location>
        <begin position="1"/>
        <end position="20"/>
    </location>
</feature>
<feature type="chain" id="PRO_5043036567" evidence="3">
    <location>
        <begin position="21"/>
        <end position="210"/>
    </location>
</feature>
<evidence type="ECO:0000256" key="3">
    <source>
        <dbReference type="SAM" id="SignalP"/>
    </source>
</evidence>
<evidence type="ECO:0000313" key="4">
    <source>
        <dbReference type="EMBL" id="KAK3946904.1"/>
    </source>
</evidence>
<feature type="region of interest" description="Disordered" evidence="1">
    <location>
        <begin position="88"/>
        <end position="121"/>
    </location>
</feature>
<reference evidence="4" key="2">
    <citation type="submission" date="2023-06" db="EMBL/GenBank/DDBJ databases">
        <authorList>
            <consortium name="Lawrence Berkeley National Laboratory"/>
            <person name="Mondo S.J."/>
            <person name="Hensen N."/>
            <person name="Bonometti L."/>
            <person name="Westerberg I."/>
            <person name="Brannstrom I.O."/>
            <person name="Guillou S."/>
            <person name="Cros-Aarteil S."/>
            <person name="Calhoun S."/>
            <person name="Haridas S."/>
            <person name="Kuo A."/>
            <person name="Pangilinan J."/>
            <person name="Riley R."/>
            <person name="Labutti K."/>
            <person name="Andreopoulos B."/>
            <person name="Lipzen A."/>
            <person name="Chen C."/>
            <person name="Yanf M."/>
            <person name="Daum C."/>
            <person name="Ng V."/>
            <person name="Clum A."/>
            <person name="Steindorff A."/>
            <person name="Ohm R."/>
            <person name="Martin F."/>
            <person name="Silar P."/>
            <person name="Natvig D."/>
            <person name="Lalanne C."/>
            <person name="Gautier V."/>
            <person name="Ament-Velasquez S.L."/>
            <person name="Kruys A."/>
            <person name="Hutchinson M.I."/>
            <person name="Powell A.J."/>
            <person name="Barry K."/>
            <person name="Miller A.N."/>
            <person name="Grigoriev I.V."/>
            <person name="Debuchy R."/>
            <person name="Gladieux P."/>
            <person name="Thoren M.H."/>
            <person name="Johannesson H."/>
        </authorList>
    </citation>
    <scope>NUCLEOTIDE SEQUENCE</scope>
    <source>
        <strain evidence="4">CBS 626.80</strain>
    </source>
</reference>
<protein>
    <submittedName>
        <fullName evidence="4">Uncharacterized protein</fullName>
    </submittedName>
</protein>
<feature type="transmembrane region" description="Helical" evidence="2">
    <location>
        <begin position="177"/>
        <end position="201"/>
    </location>
</feature>
<feature type="compositionally biased region" description="Polar residues" evidence="1">
    <location>
        <begin position="94"/>
        <end position="107"/>
    </location>
</feature>
<evidence type="ECO:0000313" key="5">
    <source>
        <dbReference type="Proteomes" id="UP001303222"/>
    </source>
</evidence>
<keyword evidence="2" id="KW-1133">Transmembrane helix</keyword>
<comment type="caution">
    <text evidence="4">The sequence shown here is derived from an EMBL/GenBank/DDBJ whole genome shotgun (WGS) entry which is preliminary data.</text>
</comment>
<keyword evidence="2" id="KW-0812">Transmembrane</keyword>
<sequence length="210" mass="23030">MRTGFLVQALIVTFIGFSTALNINPPTTREHQAIERDDLNLETSPDHNIHGPDETSLPTSTFTVIPTDRVTKRDAGNDDAVSRDVDQAVRDGPTSGNHAHVNSTRTSHGYPHHMRRRHGPARRELNREALGDLNPAPHKHISDAEILEDGSVRVGGVTYVEEPSCPPGKHCYTDGQLAGIIVGPICAVVFLLLVIATFGVCKFWHAVWDH</sequence>
<gene>
    <name evidence="4" type="ORF">QBC32DRAFT_271686</name>
</gene>
<dbReference type="Proteomes" id="UP001303222">
    <property type="component" value="Unassembled WGS sequence"/>
</dbReference>
<evidence type="ECO:0000256" key="1">
    <source>
        <dbReference type="SAM" id="MobiDB-lite"/>
    </source>
</evidence>